<reference evidence="2 3" key="1">
    <citation type="submission" date="2024-06" db="EMBL/GenBank/DDBJ databases">
        <title>The Natural Products Discovery Center: Release of the First 8490 Sequenced Strains for Exploring Actinobacteria Biosynthetic Diversity.</title>
        <authorList>
            <person name="Kalkreuter E."/>
            <person name="Kautsar S.A."/>
            <person name="Yang D."/>
            <person name="Bader C.D."/>
            <person name="Teijaro C.N."/>
            <person name="Fluegel L."/>
            <person name="Davis C.M."/>
            <person name="Simpson J.R."/>
            <person name="Lauterbach L."/>
            <person name="Steele A.D."/>
            <person name="Gui C."/>
            <person name="Meng S."/>
            <person name="Li G."/>
            <person name="Viehrig K."/>
            <person name="Ye F."/>
            <person name="Su P."/>
            <person name="Kiefer A.F."/>
            <person name="Nichols A."/>
            <person name="Cepeda A.J."/>
            <person name="Yan W."/>
            <person name="Fan B."/>
            <person name="Jiang Y."/>
            <person name="Adhikari A."/>
            <person name="Zheng C.-J."/>
            <person name="Schuster L."/>
            <person name="Cowan T.M."/>
            <person name="Smanski M.J."/>
            <person name="Chevrette M.G."/>
            <person name="De Carvalho L.P.S."/>
            <person name="Shen B."/>
        </authorList>
    </citation>
    <scope>NUCLEOTIDE SEQUENCE [LARGE SCALE GENOMIC DNA]</scope>
    <source>
        <strain evidence="2 3">NPDC006337</strain>
    </source>
</reference>
<protein>
    <submittedName>
        <fullName evidence="2">Uncharacterized protein</fullName>
    </submittedName>
</protein>
<dbReference type="RefSeq" id="WP_359657352.1">
    <property type="nucleotide sequence ID" value="NZ_JBEXZP010000183.1"/>
</dbReference>
<comment type="caution">
    <text evidence="2">The sequence shown here is derived from an EMBL/GenBank/DDBJ whole genome shotgun (WGS) entry which is preliminary data.</text>
</comment>
<organism evidence="2 3">
    <name type="scientific">Streptomyces lavendulocolor</name>
    <dbReference type="NCBI Taxonomy" id="67316"/>
    <lineage>
        <taxon>Bacteria</taxon>
        <taxon>Bacillati</taxon>
        <taxon>Actinomycetota</taxon>
        <taxon>Actinomycetes</taxon>
        <taxon>Kitasatosporales</taxon>
        <taxon>Streptomycetaceae</taxon>
        <taxon>Streptomyces</taxon>
    </lineage>
</organism>
<proteinExistence type="predicted"/>
<evidence type="ECO:0000313" key="2">
    <source>
        <dbReference type="EMBL" id="MEU0709278.1"/>
    </source>
</evidence>
<feature type="transmembrane region" description="Helical" evidence="1">
    <location>
        <begin position="12"/>
        <end position="33"/>
    </location>
</feature>
<evidence type="ECO:0000256" key="1">
    <source>
        <dbReference type="SAM" id="Phobius"/>
    </source>
</evidence>
<feature type="transmembrane region" description="Helical" evidence="1">
    <location>
        <begin position="39"/>
        <end position="61"/>
    </location>
</feature>
<dbReference type="EMBL" id="JBEXZR010000015">
    <property type="protein sequence ID" value="MEU0709278.1"/>
    <property type="molecule type" value="Genomic_DNA"/>
</dbReference>
<keyword evidence="1" id="KW-0472">Membrane</keyword>
<dbReference type="Proteomes" id="UP001550378">
    <property type="component" value="Unassembled WGS sequence"/>
</dbReference>
<sequence length="69" mass="7280">MSGKPKFKWSYVLLCVVVGAVLGVLASLLFGFIGTPWQAALTLSLIGLVVGLVQPALNNLARRSLGPKE</sequence>
<dbReference type="InterPro" id="IPR036259">
    <property type="entry name" value="MFS_trans_sf"/>
</dbReference>
<keyword evidence="1" id="KW-0812">Transmembrane</keyword>
<name>A0ABV2W7T8_9ACTN</name>
<keyword evidence="3" id="KW-1185">Reference proteome</keyword>
<gene>
    <name evidence="2" type="ORF">ABZ508_18135</name>
</gene>
<accession>A0ABV2W7T8</accession>
<keyword evidence="1" id="KW-1133">Transmembrane helix</keyword>
<evidence type="ECO:0000313" key="3">
    <source>
        <dbReference type="Proteomes" id="UP001550378"/>
    </source>
</evidence>
<dbReference type="SUPFAM" id="SSF103473">
    <property type="entry name" value="MFS general substrate transporter"/>
    <property type="match status" value="1"/>
</dbReference>